<dbReference type="InterPro" id="IPR029058">
    <property type="entry name" value="AB_hydrolase_fold"/>
</dbReference>
<dbReference type="InterPro" id="IPR003140">
    <property type="entry name" value="PLipase/COase/thioEstase"/>
</dbReference>
<dbReference type="PANTHER" id="PTHR10655">
    <property type="entry name" value="LYSOPHOSPHOLIPASE-RELATED"/>
    <property type="match status" value="1"/>
</dbReference>
<dbReference type="AlphaFoldDB" id="A0A382CQ92"/>
<feature type="non-terminal residue" evidence="4">
    <location>
        <position position="180"/>
    </location>
</feature>
<accession>A0A382CQ92</accession>
<evidence type="ECO:0000256" key="2">
    <source>
        <dbReference type="ARBA" id="ARBA00022801"/>
    </source>
</evidence>
<dbReference type="SUPFAM" id="SSF53474">
    <property type="entry name" value="alpha/beta-Hydrolases"/>
    <property type="match status" value="1"/>
</dbReference>
<dbReference type="EMBL" id="UINC01035622">
    <property type="protein sequence ID" value="SVB28316.1"/>
    <property type="molecule type" value="Genomic_DNA"/>
</dbReference>
<sequence>MNDIGNISLPLNNKIRYSKTKNKRSPAVFFLHGYGSNVHDLFSLNPYFPNEWACISLEGTIPISFGGWAWAEIDLNNMLKLPKPEQVSEHRKKIIDCIEICTHELDLEPDRVYMVGFSQGASISIYCGLTHPELFHGIVSLCGLIRPHGFSNEIDKDKIHGLNLFMANGTEDDLIPIELG</sequence>
<proteinExistence type="inferred from homology"/>
<name>A0A382CQ92_9ZZZZ</name>
<protein>
    <recommendedName>
        <fullName evidence="3">Phospholipase/carboxylesterase/thioesterase domain-containing protein</fullName>
    </recommendedName>
</protein>
<dbReference type="Pfam" id="PF02230">
    <property type="entry name" value="Abhydrolase_2"/>
    <property type="match status" value="1"/>
</dbReference>
<comment type="similarity">
    <text evidence="1">Belongs to the AB hydrolase superfamily. AB hydrolase 2 family.</text>
</comment>
<organism evidence="4">
    <name type="scientific">marine metagenome</name>
    <dbReference type="NCBI Taxonomy" id="408172"/>
    <lineage>
        <taxon>unclassified sequences</taxon>
        <taxon>metagenomes</taxon>
        <taxon>ecological metagenomes</taxon>
    </lineage>
</organism>
<feature type="domain" description="Phospholipase/carboxylesterase/thioesterase" evidence="3">
    <location>
        <begin position="19"/>
        <end position="180"/>
    </location>
</feature>
<dbReference type="PANTHER" id="PTHR10655:SF17">
    <property type="entry name" value="LYSOPHOSPHOLIPASE-LIKE PROTEIN 1"/>
    <property type="match status" value="1"/>
</dbReference>
<dbReference type="InterPro" id="IPR050565">
    <property type="entry name" value="LYPA1-2/EST-like"/>
</dbReference>
<gene>
    <name evidence="4" type="ORF">METZ01_LOCUS181170</name>
</gene>
<evidence type="ECO:0000256" key="1">
    <source>
        <dbReference type="ARBA" id="ARBA00006499"/>
    </source>
</evidence>
<dbReference type="GO" id="GO:0016787">
    <property type="term" value="F:hydrolase activity"/>
    <property type="evidence" value="ECO:0007669"/>
    <property type="project" value="UniProtKB-KW"/>
</dbReference>
<evidence type="ECO:0000259" key="3">
    <source>
        <dbReference type="Pfam" id="PF02230"/>
    </source>
</evidence>
<keyword evidence="2" id="KW-0378">Hydrolase</keyword>
<dbReference type="Gene3D" id="3.40.50.1820">
    <property type="entry name" value="alpha/beta hydrolase"/>
    <property type="match status" value="1"/>
</dbReference>
<evidence type="ECO:0000313" key="4">
    <source>
        <dbReference type="EMBL" id="SVB28316.1"/>
    </source>
</evidence>
<reference evidence="4" key="1">
    <citation type="submission" date="2018-05" db="EMBL/GenBank/DDBJ databases">
        <authorList>
            <person name="Lanie J.A."/>
            <person name="Ng W.-L."/>
            <person name="Kazmierczak K.M."/>
            <person name="Andrzejewski T.M."/>
            <person name="Davidsen T.M."/>
            <person name="Wayne K.J."/>
            <person name="Tettelin H."/>
            <person name="Glass J.I."/>
            <person name="Rusch D."/>
            <person name="Podicherti R."/>
            <person name="Tsui H.-C.T."/>
            <person name="Winkler M.E."/>
        </authorList>
    </citation>
    <scope>NUCLEOTIDE SEQUENCE</scope>
</reference>